<dbReference type="SMART" id="SM00233">
    <property type="entry name" value="PH"/>
    <property type="match status" value="1"/>
</dbReference>
<organism evidence="3 4">
    <name type="scientific">Coemansia aciculifera</name>
    <dbReference type="NCBI Taxonomy" id="417176"/>
    <lineage>
        <taxon>Eukaryota</taxon>
        <taxon>Fungi</taxon>
        <taxon>Fungi incertae sedis</taxon>
        <taxon>Zoopagomycota</taxon>
        <taxon>Kickxellomycotina</taxon>
        <taxon>Kickxellomycetes</taxon>
        <taxon>Kickxellales</taxon>
        <taxon>Kickxellaceae</taxon>
        <taxon>Coemansia</taxon>
    </lineage>
</organism>
<keyword evidence="4" id="KW-1185">Reference proteome</keyword>
<dbReference type="SUPFAM" id="SSF50729">
    <property type="entry name" value="PH domain-like"/>
    <property type="match status" value="1"/>
</dbReference>
<evidence type="ECO:0000259" key="2">
    <source>
        <dbReference type="PROSITE" id="PS50003"/>
    </source>
</evidence>
<evidence type="ECO:0000313" key="3">
    <source>
        <dbReference type="EMBL" id="KAJ2865739.1"/>
    </source>
</evidence>
<evidence type="ECO:0000313" key="4">
    <source>
        <dbReference type="Proteomes" id="UP001140074"/>
    </source>
</evidence>
<dbReference type="Proteomes" id="UP001140074">
    <property type="component" value="Unassembled WGS sequence"/>
</dbReference>
<name>A0A9W8IMR6_9FUNG</name>
<dbReference type="PROSITE" id="PS50003">
    <property type="entry name" value="PH_DOMAIN"/>
    <property type="match status" value="1"/>
</dbReference>
<dbReference type="EMBL" id="JANBUY010000053">
    <property type="protein sequence ID" value="KAJ2865739.1"/>
    <property type="molecule type" value="Genomic_DNA"/>
</dbReference>
<sequence length="1282" mass="137520">MTSLDSVVATMANDSVNSAKSAIGFLQKKNRFYGWNRCLFLLDLHGLALLSSDSLFRASGNGQRNSELPFQVIGNFSGYDLRQVARIRPKQLIEPSDMSSVTAQNAKDIVVVTKSSGTLVLRAQTSADRNAWLHGIQSTIASYATRLADMPELHNNPGVEVCPNPAVVVPRAAPYIPTWTMSSSSVNGSIANKLKLGLSGLELGLHSSIEAEVPIQDPKRAKVNSFSDGAATQLPLSAVSMPGSIESPLGFEDFDASAFFTDVGGDSGDFPPPVVTSVARSKSTVYNRTRNFTASPQTEALVSSPAPPKITPVASLVRPALPTTTFSALVPTGGALAGPGSMDFGSMFDFLLEPRTESASAHAAAPLRPVAPSQQKVPETLVVTPQPPQTPRQGETLAQGPPLPLVAKQPEVPAMAAATLFSGFGSNDVRLQKIESVGYPLQSTEPVSSYTPSRGLASAIAAEKPTEPTVVLTSSIADYAGSLLENMGLADWSRSLEPAPGYFDRSQTTNALNPNQAIQSGDPGAHVAAQQQATSAKAADQQALASKLLNSPEHHRLGGRNAELGKSTVTTNGHDAKRLTFDGSAVGLSGIQTALLSKYSDSLSSSRSLLPGIGRASRPKSTHDWRTKMGRVDGQHIGEQSATLIQYAPVEPTNTGINKVIRGQIAKDIIQKEAESRPPVRRMRRVKSEAKVAPLKSIRLRLDGSAVGSHTSISHTRGSAKRGMSYVVKDGLIRDAGGRFEQRLGASQTSVARAEDSKNPNTDVFGEFNEIQARLRMAEENKRQQQRANITDREGADDVRIADIIENRQDIPLAAQLEERRKMQLAKQQVLIQQQLAQQHQQMEQQRAFLEQQQQHQLFKRQSLHPSLNSASQVPVGAAVYAGQQSGWQGYGGGNYADQWVQQQGMYGSATPTPAQFQSPRHRVYQNGQPIASVSEASYQSVDIYGRALGRSSTTNARLQPGAALYKHVRPSSATAQSLHSQQSRGSSESWQSRAAPSMSTGTPARANTEINFDGSDCSVSPKSSIMAPPRRTLSFGLSSNQRPTSLRPGSLPTRQRAKGYAMGRPPPVPPLPQAGAATSPGNRTPFQEYAYPPLHGPPGYMVVPVVDQGGNGHRQHAYSGQWAVSQSRAPGWVPQHGPLPPSQAVLTRHSAYVNGYAGGGYPKQASESQMLADMHKISKKRTEMAANTPSLLQRLDNARTSGVLPGRHIEKQGYTQGAYQNRSATQQIRDASSAQYLGDGNTLLIDRVYESEKSRSAFLKKISRTYTGIGGDVAPATTFTH</sequence>
<accession>A0A9W8IMR6</accession>
<feature type="domain" description="PH" evidence="2">
    <location>
        <begin position="19"/>
        <end position="141"/>
    </location>
</feature>
<feature type="compositionally biased region" description="Polar residues" evidence="1">
    <location>
        <begin position="1036"/>
        <end position="1045"/>
    </location>
</feature>
<reference evidence="3" key="1">
    <citation type="submission" date="2022-07" db="EMBL/GenBank/DDBJ databases">
        <title>Phylogenomic reconstructions and comparative analyses of Kickxellomycotina fungi.</title>
        <authorList>
            <person name="Reynolds N.K."/>
            <person name="Stajich J.E."/>
            <person name="Barry K."/>
            <person name="Grigoriev I.V."/>
            <person name="Crous P."/>
            <person name="Smith M.E."/>
        </authorList>
    </citation>
    <scope>NUCLEOTIDE SEQUENCE</scope>
    <source>
        <strain evidence="3">RSA 476</strain>
    </source>
</reference>
<dbReference type="InterPro" id="IPR011993">
    <property type="entry name" value="PH-like_dom_sf"/>
</dbReference>
<proteinExistence type="predicted"/>
<evidence type="ECO:0000256" key="1">
    <source>
        <dbReference type="SAM" id="MobiDB-lite"/>
    </source>
</evidence>
<dbReference type="Gene3D" id="2.30.29.30">
    <property type="entry name" value="Pleckstrin-homology domain (PH domain)/Phosphotyrosine-binding domain (PTB)"/>
    <property type="match status" value="1"/>
</dbReference>
<dbReference type="InterPro" id="IPR001849">
    <property type="entry name" value="PH_domain"/>
</dbReference>
<comment type="caution">
    <text evidence="3">The sequence shown here is derived from an EMBL/GenBank/DDBJ whole genome shotgun (WGS) entry which is preliminary data.</text>
</comment>
<gene>
    <name evidence="3" type="ORF">GGH94_002025</name>
</gene>
<feature type="compositionally biased region" description="Polar residues" evidence="1">
    <location>
        <begin position="972"/>
        <end position="1003"/>
    </location>
</feature>
<feature type="region of interest" description="Disordered" evidence="1">
    <location>
        <begin position="968"/>
        <end position="1089"/>
    </location>
</feature>
<protein>
    <recommendedName>
        <fullName evidence="2">PH domain-containing protein</fullName>
    </recommendedName>
</protein>